<organism evidence="3 4">
    <name type="scientific">Plantactinospora alkalitolerans</name>
    <dbReference type="NCBI Taxonomy" id="2789879"/>
    <lineage>
        <taxon>Bacteria</taxon>
        <taxon>Bacillati</taxon>
        <taxon>Actinomycetota</taxon>
        <taxon>Actinomycetes</taxon>
        <taxon>Micromonosporales</taxon>
        <taxon>Micromonosporaceae</taxon>
        <taxon>Plantactinospora</taxon>
    </lineage>
</organism>
<dbReference type="Pfam" id="PF20091">
    <property type="entry name" value="Abhydrolase_10"/>
    <property type="match status" value="1"/>
</dbReference>
<evidence type="ECO:0000313" key="3">
    <source>
        <dbReference type="EMBL" id="MBF9135519.1"/>
    </source>
</evidence>
<proteinExistence type="predicted"/>
<evidence type="ECO:0000256" key="1">
    <source>
        <dbReference type="SAM" id="SignalP"/>
    </source>
</evidence>
<reference evidence="3 4" key="1">
    <citation type="submission" date="2020-11" db="EMBL/GenBank/DDBJ databases">
        <title>A novel isolate from a Black sea contaminated sediment with potential to produce alkanes: Plantactinospora alkalitolerans sp. nov.</title>
        <authorList>
            <person name="Carro L."/>
            <person name="Veyisoglu A."/>
            <person name="Guven K."/>
            <person name="Schumann P."/>
            <person name="Klenk H.-P."/>
            <person name="Sahin N."/>
        </authorList>
    </citation>
    <scope>NUCLEOTIDE SEQUENCE [LARGE SCALE GENOMIC DNA]</scope>
    <source>
        <strain evidence="3 4">S1510</strain>
    </source>
</reference>
<accession>A0ABS0HBL0</accession>
<evidence type="ECO:0000259" key="2">
    <source>
        <dbReference type="Pfam" id="PF20091"/>
    </source>
</evidence>
<feature type="domain" description="Alpha/beta hydrolase" evidence="2">
    <location>
        <begin position="54"/>
        <end position="440"/>
    </location>
</feature>
<evidence type="ECO:0000313" key="4">
    <source>
        <dbReference type="Proteomes" id="UP000638560"/>
    </source>
</evidence>
<comment type="caution">
    <text evidence="3">The sequence shown here is derived from an EMBL/GenBank/DDBJ whole genome shotgun (WGS) entry which is preliminary data.</text>
</comment>
<name>A0ABS0HBL0_9ACTN</name>
<protein>
    <recommendedName>
        <fullName evidence="2">Alpha/beta hydrolase domain-containing protein</fullName>
    </recommendedName>
</protein>
<dbReference type="EMBL" id="JADPUN010000437">
    <property type="protein sequence ID" value="MBF9135519.1"/>
    <property type="molecule type" value="Genomic_DNA"/>
</dbReference>
<keyword evidence="1" id="KW-0732">Signal</keyword>
<gene>
    <name evidence="3" type="ORF">I0C86_42490</name>
</gene>
<dbReference type="InterPro" id="IPR045394">
    <property type="entry name" value="Abhydrolase_dom"/>
</dbReference>
<keyword evidence="4" id="KW-1185">Reference proteome</keyword>
<sequence>MDFARRLPALVRPVVVGLAAALAGPALLATLPASPGVAATAVAPVAVPALPTVEGPIAGPGPMFPGIRPGAAGTNLEDFDYVSEEYFVSGIANGAPYKTRILVRHPAKARKFSGEVVAEPLHRGGNALTCQFAHYGIAQRGHGCLEIAARPINLNNGNSPTSSLQPFNPARYGDFQVSASQSNEIIAQVGRLIRSNLPSGPFAHFPVRNLVLTGSSDSSAATRSFMAGGHASYRMPDGRPIYQGYFVGSTLGAAPVEQTDVPTIQMPTQFEVNSTDAYRRPDSDVPGNQFRLYEVAGMAHNDSRENPAFPAGGCDHPLSQFPFGAMMFMGVQHLLDWVRDGTVPPHAAYLDVDDDLGDGTRVALDRYGNALGGVRTPYLEVPVSRYTVPNSGPGLCYQTGYQTPLPQATIKSLYRNPGQYVSKVHKSLHELVKQGWFPREYAGYVTGDAKAFLRQ</sequence>
<feature type="signal peptide" evidence="1">
    <location>
        <begin position="1"/>
        <end position="28"/>
    </location>
</feature>
<dbReference type="Proteomes" id="UP000638560">
    <property type="component" value="Unassembled WGS sequence"/>
</dbReference>
<dbReference type="RefSeq" id="WP_196206973.1">
    <property type="nucleotide sequence ID" value="NZ_JADPUN010000437.1"/>
</dbReference>
<feature type="chain" id="PRO_5045480015" description="Alpha/beta hydrolase domain-containing protein" evidence="1">
    <location>
        <begin position="29"/>
        <end position="455"/>
    </location>
</feature>